<dbReference type="InterPro" id="IPR053139">
    <property type="entry name" value="Surface_bspA-like"/>
</dbReference>
<accession>D1PGD0</accession>
<dbReference type="AlphaFoldDB" id="D1PGD0"/>
<organism evidence="2 3">
    <name type="scientific">Segatella copri DSM 18205</name>
    <dbReference type="NCBI Taxonomy" id="537011"/>
    <lineage>
        <taxon>Bacteria</taxon>
        <taxon>Pseudomonadati</taxon>
        <taxon>Bacteroidota</taxon>
        <taxon>Bacteroidia</taxon>
        <taxon>Bacteroidales</taxon>
        <taxon>Prevotellaceae</taxon>
        <taxon>Segatella</taxon>
    </lineage>
</organism>
<feature type="signal peptide" evidence="1">
    <location>
        <begin position="1"/>
        <end position="25"/>
    </location>
</feature>
<dbReference type="PANTHER" id="PTHR45661">
    <property type="entry name" value="SURFACE ANTIGEN"/>
    <property type="match status" value="1"/>
</dbReference>
<dbReference type="PROSITE" id="PS51257">
    <property type="entry name" value="PROKAR_LIPOPROTEIN"/>
    <property type="match status" value="1"/>
</dbReference>
<name>D1PGD0_9BACT</name>
<dbReference type="PaxDb" id="537011-PREVCOP_06294"/>
<protein>
    <recommendedName>
        <fullName evidence="4">Leucine-rich repeat domain-containing protein</fullName>
    </recommendedName>
</protein>
<comment type="caution">
    <text evidence="2">The sequence shown here is derived from an EMBL/GenBank/DDBJ whole genome shotgun (WGS) entry which is preliminary data.</text>
</comment>
<dbReference type="STRING" id="537011.PREVCOP_06294"/>
<gene>
    <name evidence="2" type="ORF">PREVCOP_06294</name>
</gene>
<evidence type="ECO:0000256" key="1">
    <source>
        <dbReference type="SAM" id="SignalP"/>
    </source>
</evidence>
<dbReference type="HOGENOM" id="CLU_028334_3_0_10"/>
<evidence type="ECO:0000313" key="3">
    <source>
        <dbReference type="Proteomes" id="UP000004477"/>
    </source>
</evidence>
<dbReference type="SUPFAM" id="SSF52058">
    <property type="entry name" value="L domain-like"/>
    <property type="match status" value="1"/>
</dbReference>
<dbReference type="Gene3D" id="3.80.10.10">
    <property type="entry name" value="Ribonuclease Inhibitor"/>
    <property type="match status" value="2"/>
</dbReference>
<evidence type="ECO:0000313" key="2">
    <source>
        <dbReference type="EMBL" id="EFB34227.1"/>
    </source>
</evidence>
<dbReference type="Proteomes" id="UP000004477">
    <property type="component" value="Unassembled WGS sequence"/>
</dbReference>
<dbReference type="InterPro" id="IPR032675">
    <property type="entry name" value="LRR_dom_sf"/>
</dbReference>
<dbReference type="PANTHER" id="PTHR45661:SF3">
    <property type="entry name" value="IG-LIKE DOMAIN-CONTAINING PROTEIN"/>
    <property type="match status" value="1"/>
</dbReference>
<dbReference type="Pfam" id="PF13306">
    <property type="entry name" value="LRR_5"/>
    <property type="match status" value="2"/>
</dbReference>
<sequence length="430" mass="46192">MRNFTFKRQLLFVMFMLLGCLSIQAANDGLITKQITIKLDEAGTLPDRISESKKNLITNLKIVGEVNGTDWKFIREMAGRDYDMNITDGKLSILDLSDAKIVEGGSDYWEGSYTSNDNLGDHAFYGCNGLTSLTIPSSVTSIGICAFEGCSGLTSLTIPSSVTSIGYKVFSGCSGLTSLTIPSSVTSIGSDAFYGCSGLTSLTIPSSVTSIGSDAFYGCSGLTSLTIPSSVTSIGSDAFYGCSGLTSLTIPSSVTYIGKSAFEGCSGLTNLYYIIDDEFETYLSKGHPYIDVKCGIEYYLNDKKITSVVIPSTITEMGKYAFQNCRDLTSVYVSWQFPISTGSAFYGVDISKCTLYVPQGTEQDYWLSPGWGDFGKIVEFDATGIDKVTTSTDAKELSRYSVNGQRLSAPAKGLNIVKYSDGSVKKVAVQ</sequence>
<dbReference type="RefSeq" id="WP_006848968.1">
    <property type="nucleotide sequence ID" value="NZ_CP085932.1"/>
</dbReference>
<feature type="chain" id="PRO_5003024906" description="Leucine-rich repeat domain-containing protein" evidence="1">
    <location>
        <begin position="26"/>
        <end position="430"/>
    </location>
</feature>
<keyword evidence="3" id="KW-1185">Reference proteome</keyword>
<proteinExistence type="predicted"/>
<reference evidence="2" key="1">
    <citation type="submission" date="2009-11" db="EMBL/GenBank/DDBJ databases">
        <authorList>
            <person name="Weinstock G."/>
            <person name="Sodergren E."/>
            <person name="Clifton S."/>
            <person name="Fulton L."/>
            <person name="Fulton B."/>
            <person name="Courtney L."/>
            <person name="Fronick C."/>
            <person name="Harrison M."/>
            <person name="Strong C."/>
            <person name="Farmer C."/>
            <person name="Delahaunty K."/>
            <person name="Markovic C."/>
            <person name="Hall O."/>
            <person name="Minx P."/>
            <person name="Tomlinson C."/>
            <person name="Mitreva M."/>
            <person name="Nelson J."/>
            <person name="Hou S."/>
            <person name="Wollam A."/>
            <person name="Pepin K.H."/>
            <person name="Johnson M."/>
            <person name="Bhonagiri V."/>
            <person name="Nash W.E."/>
            <person name="Warren W."/>
            <person name="Chinwalla A."/>
            <person name="Mardis E.R."/>
            <person name="Wilson R.K."/>
        </authorList>
    </citation>
    <scope>NUCLEOTIDE SEQUENCE [LARGE SCALE GENOMIC DNA]</scope>
    <source>
        <strain evidence="2">DSM 18205</strain>
    </source>
</reference>
<dbReference type="EMBL" id="ACBX02000041">
    <property type="protein sequence ID" value="EFB34227.1"/>
    <property type="molecule type" value="Genomic_DNA"/>
</dbReference>
<keyword evidence="1" id="KW-0732">Signal</keyword>
<dbReference type="OrthoDB" id="1071848at2"/>
<dbReference type="GeneID" id="69847863"/>
<evidence type="ECO:0008006" key="4">
    <source>
        <dbReference type="Google" id="ProtNLM"/>
    </source>
</evidence>
<dbReference type="InterPro" id="IPR026906">
    <property type="entry name" value="LRR_5"/>
</dbReference>